<evidence type="ECO:0000313" key="1">
    <source>
        <dbReference type="EMBL" id="QFS47086.1"/>
    </source>
</evidence>
<proteinExistence type="predicted"/>
<protein>
    <submittedName>
        <fullName evidence="1">Uncharacterized protein</fullName>
    </submittedName>
</protein>
<dbReference type="RefSeq" id="WP_338115298.1">
    <property type="nucleotide sequence ID" value="NZ_CP045226.1"/>
</dbReference>
<evidence type="ECO:0000313" key="2">
    <source>
        <dbReference type="Proteomes" id="UP000326678"/>
    </source>
</evidence>
<name>A0A5P8W483_9NOSO</name>
<accession>A0A5P8W483</accession>
<dbReference type="EMBL" id="CP045226">
    <property type="protein sequence ID" value="QFS47086.1"/>
    <property type="molecule type" value="Genomic_DNA"/>
</dbReference>
<dbReference type="Proteomes" id="UP000326678">
    <property type="component" value="Chromosome Gxm1"/>
</dbReference>
<dbReference type="KEGG" id="nsh:GXM_04567"/>
<keyword evidence="2" id="KW-1185">Reference proteome</keyword>
<reference evidence="1 2" key="1">
    <citation type="submission" date="2019-10" db="EMBL/GenBank/DDBJ databases">
        <title>Genomic and transcriptomic insights into the perfect genentic adaptation of a filamentous nitrogen-fixing cyanobacterium to rice fields.</title>
        <authorList>
            <person name="Chen Z."/>
        </authorList>
    </citation>
    <scope>NUCLEOTIDE SEQUENCE [LARGE SCALE GENOMIC DNA]</scope>
    <source>
        <strain evidence="1">CCNUC1</strain>
    </source>
</reference>
<sequence length="65" mass="7165">MRALVDRDLRALVIKANKANPGLVFSNIDGTGHEFYVDRQAGFNSNQQADLINFLLALDDNPGSF</sequence>
<dbReference type="AlphaFoldDB" id="A0A5P8W483"/>
<organism evidence="1 2">
    <name type="scientific">Nostoc sphaeroides CCNUC1</name>
    <dbReference type="NCBI Taxonomy" id="2653204"/>
    <lineage>
        <taxon>Bacteria</taxon>
        <taxon>Bacillati</taxon>
        <taxon>Cyanobacteriota</taxon>
        <taxon>Cyanophyceae</taxon>
        <taxon>Nostocales</taxon>
        <taxon>Nostocaceae</taxon>
        <taxon>Nostoc</taxon>
    </lineage>
</organism>
<gene>
    <name evidence="1" type="ORF">GXM_04567</name>
</gene>